<feature type="transmembrane region" description="Helical" evidence="10">
    <location>
        <begin position="162"/>
        <end position="181"/>
    </location>
</feature>
<dbReference type="Gene3D" id="3.30.565.10">
    <property type="entry name" value="Histidine kinase-like ATPase, C-terminal domain"/>
    <property type="match status" value="1"/>
</dbReference>
<dbReference type="InterPro" id="IPR036097">
    <property type="entry name" value="HisK_dim/P_sf"/>
</dbReference>
<dbReference type="SMART" id="SM00388">
    <property type="entry name" value="HisKA"/>
    <property type="match status" value="1"/>
</dbReference>
<keyword evidence="10" id="KW-0472">Membrane</keyword>
<keyword evidence="4" id="KW-1003">Cell membrane</keyword>
<accession>A0ABQ6LL93</accession>
<reference evidence="12 13" key="1">
    <citation type="submission" date="2023-04" db="EMBL/GenBank/DDBJ databases">
        <title>Marinoamorphus aggregata gen. nov., sp. Nov., isolate from tissue of brittle star Ophioplocus japonicus.</title>
        <authorList>
            <person name="Kawano K."/>
            <person name="Sawayama S."/>
            <person name="Nakagawa S."/>
        </authorList>
    </citation>
    <scope>NUCLEOTIDE SEQUENCE [LARGE SCALE GENOMIC DNA]</scope>
    <source>
        <strain evidence="12 13">NKW23</strain>
    </source>
</reference>
<dbReference type="InterPro" id="IPR004358">
    <property type="entry name" value="Sig_transdc_His_kin-like_C"/>
</dbReference>
<keyword evidence="10" id="KW-1133">Transmembrane helix</keyword>
<dbReference type="SUPFAM" id="SSF47384">
    <property type="entry name" value="Homodimeric domain of signal transducing histidine kinase"/>
    <property type="match status" value="1"/>
</dbReference>
<dbReference type="InterPro" id="IPR003661">
    <property type="entry name" value="HisK_dim/P_dom"/>
</dbReference>
<dbReference type="InterPro" id="IPR003594">
    <property type="entry name" value="HATPase_dom"/>
</dbReference>
<dbReference type="PRINTS" id="PR00344">
    <property type="entry name" value="BCTRLSENSOR"/>
</dbReference>
<dbReference type="PROSITE" id="PS50109">
    <property type="entry name" value="HIS_KIN"/>
    <property type="match status" value="1"/>
</dbReference>
<keyword evidence="9" id="KW-0067">ATP-binding</keyword>
<evidence type="ECO:0000256" key="5">
    <source>
        <dbReference type="ARBA" id="ARBA00022553"/>
    </source>
</evidence>
<dbReference type="GO" id="GO:0016301">
    <property type="term" value="F:kinase activity"/>
    <property type="evidence" value="ECO:0007669"/>
    <property type="project" value="UniProtKB-KW"/>
</dbReference>
<dbReference type="SMART" id="SM00387">
    <property type="entry name" value="HATPase_c"/>
    <property type="match status" value="1"/>
</dbReference>
<evidence type="ECO:0000256" key="9">
    <source>
        <dbReference type="ARBA" id="ARBA00022840"/>
    </source>
</evidence>
<organism evidence="12 13">
    <name type="scientific">Paralimibaculum aggregatum</name>
    <dbReference type="NCBI Taxonomy" id="3036245"/>
    <lineage>
        <taxon>Bacteria</taxon>
        <taxon>Pseudomonadati</taxon>
        <taxon>Pseudomonadota</taxon>
        <taxon>Alphaproteobacteria</taxon>
        <taxon>Rhodobacterales</taxon>
        <taxon>Paracoccaceae</taxon>
        <taxon>Paralimibaculum</taxon>
    </lineage>
</organism>
<evidence type="ECO:0000256" key="4">
    <source>
        <dbReference type="ARBA" id="ARBA00022475"/>
    </source>
</evidence>
<dbReference type="InterPro" id="IPR005467">
    <property type="entry name" value="His_kinase_dom"/>
</dbReference>
<evidence type="ECO:0000259" key="11">
    <source>
        <dbReference type="PROSITE" id="PS50109"/>
    </source>
</evidence>
<dbReference type="EC" id="2.7.13.3" evidence="3"/>
<evidence type="ECO:0000256" key="7">
    <source>
        <dbReference type="ARBA" id="ARBA00022741"/>
    </source>
</evidence>
<dbReference type="PANTHER" id="PTHR44936:SF10">
    <property type="entry name" value="SENSOR PROTEIN RSTB"/>
    <property type="match status" value="1"/>
</dbReference>
<comment type="caution">
    <text evidence="12">The sequence shown here is derived from an EMBL/GenBank/DDBJ whole genome shotgun (WGS) entry which is preliminary data.</text>
</comment>
<evidence type="ECO:0000256" key="1">
    <source>
        <dbReference type="ARBA" id="ARBA00000085"/>
    </source>
</evidence>
<dbReference type="InterPro" id="IPR036890">
    <property type="entry name" value="HATPase_C_sf"/>
</dbReference>
<gene>
    <name evidence="12" type="ORF">LNKW23_24140</name>
</gene>
<dbReference type="CDD" id="cd00075">
    <property type="entry name" value="HATPase"/>
    <property type="match status" value="1"/>
</dbReference>
<dbReference type="SUPFAM" id="SSF55874">
    <property type="entry name" value="ATPase domain of HSP90 chaperone/DNA topoisomerase II/histidine kinase"/>
    <property type="match status" value="1"/>
</dbReference>
<keyword evidence="7" id="KW-0547">Nucleotide-binding</keyword>
<dbReference type="EMBL" id="BSYI01000017">
    <property type="protein sequence ID" value="GMG83201.1"/>
    <property type="molecule type" value="Genomic_DNA"/>
</dbReference>
<keyword evidence="13" id="KW-1185">Reference proteome</keyword>
<dbReference type="Gene3D" id="1.10.287.130">
    <property type="match status" value="1"/>
</dbReference>
<dbReference type="Proteomes" id="UP001239909">
    <property type="component" value="Unassembled WGS sequence"/>
</dbReference>
<feature type="domain" description="Histidine kinase" evidence="11">
    <location>
        <begin position="252"/>
        <end position="462"/>
    </location>
</feature>
<keyword evidence="5" id="KW-0597">Phosphoprotein</keyword>
<evidence type="ECO:0000256" key="8">
    <source>
        <dbReference type="ARBA" id="ARBA00022777"/>
    </source>
</evidence>
<protein>
    <recommendedName>
        <fullName evidence="3">histidine kinase</fullName>
        <ecNumber evidence="3">2.7.13.3</ecNumber>
    </recommendedName>
</protein>
<comment type="catalytic activity">
    <reaction evidence="1">
        <text>ATP + protein L-histidine = ADP + protein N-phospho-L-histidine.</text>
        <dbReference type="EC" id="2.7.13.3"/>
    </reaction>
</comment>
<dbReference type="Pfam" id="PF02518">
    <property type="entry name" value="HATPase_c"/>
    <property type="match status" value="1"/>
</dbReference>
<dbReference type="PANTHER" id="PTHR44936">
    <property type="entry name" value="SENSOR PROTEIN CREC"/>
    <property type="match status" value="1"/>
</dbReference>
<keyword evidence="8 12" id="KW-0418">Kinase</keyword>
<evidence type="ECO:0000313" key="12">
    <source>
        <dbReference type="EMBL" id="GMG83201.1"/>
    </source>
</evidence>
<proteinExistence type="predicted"/>
<evidence type="ECO:0000256" key="2">
    <source>
        <dbReference type="ARBA" id="ARBA00004651"/>
    </source>
</evidence>
<name>A0ABQ6LL93_9RHOB</name>
<keyword evidence="10" id="KW-0812">Transmembrane</keyword>
<feature type="transmembrane region" description="Helical" evidence="10">
    <location>
        <begin position="12"/>
        <end position="31"/>
    </location>
</feature>
<evidence type="ECO:0000256" key="3">
    <source>
        <dbReference type="ARBA" id="ARBA00012438"/>
    </source>
</evidence>
<dbReference type="InterPro" id="IPR050980">
    <property type="entry name" value="2C_sensor_his_kinase"/>
</dbReference>
<comment type="subcellular location">
    <subcellularLocation>
        <location evidence="2">Cell membrane</location>
        <topology evidence="2">Multi-pass membrane protein</topology>
    </subcellularLocation>
</comment>
<sequence length="475" mass="51375">MGFLRGVSGRLLIVTLLIVMLVEVVIFIPSVARFRIDYLNERLARAEMAVLVMLAYPMGIPDLDMQRALLEKAEVSTIVVHRDGARAMMLAPDPPQMVESSYDLRSMMSVELVADALSRLASPPGPHYVRVIGMPPQGAEALEITLDAAPLRAAMLDYGLRILRLSLIISVLTAAVVFLAIRRTVVAPMTRVIDSMKSFQQNPEDATRIIEPKARIGELAEAEQALAGLQRDVQGALKARARLASLGEALAKISHDLRNMLAAQQLLFDRLETSSDPTVVRVMPKMLATLDRAIRLCQRTLDFGRAEETAPELREVALAALVHEVAETLGLGPDTVPVAVRIEVPGEHTVPADPEQLYRVIANLMRNAAEALAESGRRGEITVSTARENGLERICIADTGPGLPARAREHIFKPFRGGARRGGTGLGLAIAHELVAAHGGRLELLRSTTEGTVFEIRLPRSAAAGTAAREAARAG</sequence>
<evidence type="ECO:0000256" key="6">
    <source>
        <dbReference type="ARBA" id="ARBA00022679"/>
    </source>
</evidence>
<dbReference type="RefSeq" id="WP_285672000.1">
    <property type="nucleotide sequence ID" value="NZ_BSYI01000017.1"/>
</dbReference>
<evidence type="ECO:0000313" key="13">
    <source>
        <dbReference type="Proteomes" id="UP001239909"/>
    </source>
</evidence>
<keyword evidence="6" id="KW-0808">Transferase</keyword>
<evidence type="ECO:0000256" key="10">
    <source>
        <dbReference type="SAM" id="Phobius"/>
    </source>
</evidence>